<dbReference type="EMBL" id="JABBFV010000009">
    <property type="protein sequence ID" value="NML11296.1"/>
    <property type="molecule type" value="Genomic_DNA"/>
</dbReference>
<evidence type="ECO:0000313" key="2">
    <source>
        <dbReference type="EMBL" id="NML11296.1"/>
    </source>
</evidence>
<keyword evidence="3" id="KW-1185">Reference proteome</keyword>
<organism evidence="2 3">
    <name type="scientific">Sphingobium psychrophilum</name>
    <dbReference type="NCBI Taxonomy" id="2728834"/>
    <lineage>
        <taxon>Bacteria</taxon>
        <taxon>Pseudomonadati</taxon>
        <taxon>Pseudomonadota</taxon>
        <taxon>Alphaproteobacteria</taxon>
        <taxon>Sphingomonadales</taxon>
        <taxon>Sphingomonadaceae</taxon>
        <taxon>Sphingobium</taxon>
    </lineage>
</organism>
<dbReference type="GO" id="GO:0003677">
    <property type="term" value="F:DNA binding"/>
    <property type="evidence" value="ECO:0007669"/>
    <property type="project" value="InterPro"/>
</dbReference>
<dbReference type="Pfam" id="PF03374">
    <property type="entry name" value="ANT"/>
    <property type="match status" value="1"/>
</dbReference>
<comment type="caution">
    <text evidence="2">The sequence shown here is derived from an EMBL/GenBank/DDBJ whole genome shotgun (WGS) entry which is preliminary data.</text>
</comment>
<dbReference type="InterPro" id="IPR014054">
    <property type="entry name" value="Phage_regulatory_Rha"/>
</dbReference>
<proteinExistence type="predicted"/>
<dbReference type="AlphaFoldDB" id="A0A7X9WWP5"/>
<sequence length="238" mass="27059">MNDLMHSGSGGGTLPTMSTREIAELTSKKHQHVMRDAGAMFKALDMDQEGYVHFWTDPQNGQRYREFLLPKDLTLTLVAGYDIQLRHRIVKRLEEIEARVSDPMVALNDAAALRGFLLTYSEKVIALEHKVEELAPKAEALDLLETSEGSVGPRLAAKMLNMPEKKFTSWLQTNRWAFRQNGIGPLQAYVDKRDRGYLEHRPHTYRDQVRGEDRTIAQMMITPKGLKRLAERLSGGRA</sequence>
<evidence type="ECO:0000313" key="3">
    <source>
        <dbReference type="Proteomes" id="UP000519023"/>
    </source>
</evidence>
<reference evidence="2 3" key="1">
    <citation type="submission" date="2020-04" db="EMBL/GenBank/DDBJ databases">
        <title>Sphingobium sp. AR-3-1 isolated from Arctic soil.</title>
        <authorList>
            <person name="Dahal R.H."/>
            <person name="Chaudhary D.K."/>
        </authorList>
    </citation>
    <scope>NUCLEOTIDE SEQUENCE [LARGE SCALE GENOMIC DNA]</scope>
    <source>
        <strain evidence="2 3">AR-3-1</strain>
    </source>
</reference>
<protein>
    <recommendedName>
        <fullName evidence="1">Antirepressor protein C-terminal domain-containing protein</fullName>
    </recommendedName>
</protein>
<dbReference type="Pfam" id="PF09669">
    <property type="entry name" value="Phage_pRha"/>
    <property type="match status" value="1"/>
</dbReference>
<dbReference type="RefSeq" id="WP_169573812.1">
    <property type="nucleotide sequence ID" value="NZ_JABBFV010000009.1"/>
</dbReference>
<name>A0A7X9WWP5_9SPHN</name>
<dbReference type="Proteomes" id="UP000519023">
    <property type="component" value="Unassembled WGS sequence"/>
</dbReference>
<dbReference type="InterPro" id="IPR005039">
    <property type="entry name" value="Ant_C"/>
</dbReference>
<feature type="domain" description="Antirepressor protein C-terminal" evidence="1">
    <location>
        <begin position="128"/>
        <end position="234"/>
    </location>
</feature>
<accession>A0A7X9WWP5</accession>
<evidence type="ECO:0000259" key="1">
    <source>
        <dbReference type="Pfam" id="PF03374"/>
    </source>
</evidence>
<gene>
    <name evidence="2" type="ORF">HHL08_14265</name>
</gene>